<protein>
    <submittedName>
        <fullName evidence="1">Uncharacterized protein</fullName>
    </submittedName>
</protein>
<dbReference type="GeneID" id="89987389"/>
<organism evidence="1 2">
    <name type="scientific">Cryptococcus decagattii</name>
    <dbReference type="NCBI Taxonomy" id="1859122"/>
    <lineage>
        <taxon>Eukaryota</taxon>
        <taxon>Fungi</taxon>
        <taxon>Dikarya</taxon>
        <taxon>Basidiomycota</taxon>
        <taxon>Agaricomycotina</taxon>
        <taxon>Tremellomycetes</taxon>
        <taxon>Tremellales</taxon>
        <taxon>Cryptococcaceae</taxon>
        <taxon>Cryptococcus</taxon>
        <taxon>Cryptococcus gattii species complex</taxon>
    </lineage>
</organism>
<keyword evidence="2" id="KW-1185">Reference proteome</keyword>
<name>A0ABZ2AN64_9TREE</name>
<dbReference type="Proteomes" id="UP001432216">
    <property type="component" value="Chromosome 1"/>
</dbReference>
<sequence length="226" mass="24881">MNFGAPIDSAAMCVEDNVVAVAYAVNHPQCGTISYNSTHKLAHRIYFYSLVPPLGTPLQRDGVFQPPIPHPVAKLPYVKVLVPAKHRMHHIELQLGPGGKVGLRLVSADTTRQNFIGLWDWRAGVSVGKLSPTPGVPVCEDGPFIISSVMRELVKKPEDELTVLHNRELSSSKFEHHASGLSTFTPRRSKPVSVYNDNDYNFEDDIFQGISEAGPPPLETVYSIDT</sequence>
<proteinExistence type="predicted"/>
<gene>
    <name evidence="1" type="ORF">IAS62_000613</name>
</gene>
<evidence type="ECO:0000313" key="1">
    <source>
        <dbReference type="EMBL" id="WVO19334.1"/>
    </source>
</evidence>
<reference evidence="1 2" key="1">
    <citation type="submission" date="2024-01" db="EMBL/GenBank/DDBJ databases">
        <title>Comparative genomics of Cryptococcus and Kwoniella reveals pathogenesis evolution and contrasting modes of karyotype evolution via chromosome fusion or intercentromeric recombination.</title>
        <authorList>
            <person name="Coelho M.A."/>
            <person name="David-Palma M."/>
            <person name="Shea T."/>
            <person name="Bowers K."/>
            <person name="McGinley-Smith S."/>
            <person name="Mohammad A.W."/>
            <person name="Gnirke A."/>
            <person name="Yurkov A.M."/>
            <person name="Nowrousian M."/>
            <person name="Sun S."/>
            <person name="Cuomo C.A."/>
            <person name="Heitman J."/>
        </authorList>
    </citation>
    <scope>NUCLEOTIDE SEQUENCE [LARGE SCALE GENOMIC DNA]</scope>
    <source>
        <strain evidence="1 2">7685027</strain>
    </source>
</reference>
<accession>A0ABZ2AN64</accession>
<dbReference type="EMBL" id="CP143806">
    <property type="protein sequence ID" value="WVO19334.1"/>
    <property type="molecule type" value="Genomic_DNA"/>
</dbReference>
<dbReference type="RefSeq" id="XP_064718574.1">
    <property type="nucleotide sequence ID" value="XM_064862502.1"/>
</dbReference>
<evidence type="ECO:0000313" key="2">
    <source>
        <dbReference type="Proteomes" id="UP001432216"/>
    </source>
</evidence>